<dbReference type="NCBIfam" id="TIGR03142">
    <property type="entry name" value="cytochro_ccmI"/>
    <property type="match status" value="1"/>
</dbReference>
<feature type="transmembrane region" description="Helical" evidence="6">
    <location>
        <begin position="96"/>
        <end position="115"/>
    </location>
</feature>
<evidence type="ECO:0000256" key="4">
    <source>
        <dbReference type="ARBA" id="ARBA00022803"/>
    </source>
</evidence>
<keyword evidence="6" id="KW-0472">Membrane</keyword>
<dbReference type="InterPro" id="IPR011990">
    <property type="entry name" value="TPR-like_helical_dom_sf"/>
</dbReference>
<dbReference type="InterPro" id="IPR056413">
    <property type="entry name" value="TPR_CcmH_CycH"/>
</dbReference>
<feature type="transmembrane region" description="Helical" evidence="6">
    <location>
        <begin position="6"/>
        <end position="24"/>
    </location>
</feature>
<keyword evidence="3" id="KW-0201">Cytochrome c-type biogenesis</keyword>
<sequence>MIPFWLILAAMMAIALACVLVPLWRGADSRSSTETMAVAIYRSGMAELKHECAAGLVPAEHQAQAKRELERQLVDDASDRIAPSAGERPMSNVTRAAVAALLVALLPAGALVLYMRIGNPVAAAIEGTSGKQADSHMGTQGSLEYVVSRLAVRLSEQPDDAKGWAMLARSYAALDRTSDAVAAYRRALALTPADPGLLADYADELATLRGGDLNGEAMQSIQAALAADPANPKALALAGSAALDRRDYGQAVVYWTRLKAVANPQTAAQVQHNIDMIEDLAAKGHGTP</sequence>
<keyword evidence="6" id="KW-1133">Transmembrane helix</keyword>
<evidence type="ECO:0000313" key="9">
    <source>
        <dbReference type="Proteomes" id="UP000494119"/>
    </source>
</evidence>
<dbReference type="RefSeq" id="WP_129562262.1">
    <property type="nucleotide sequence ID" value="NZ_CADIKL010000003.1"/>
</dbReference>
<keyword evidence="6" id="KW-0812">Transmembrane</keyword>
<name>A0A6J5FIZ9_9BURK</name>
<keyword evidence="9" id="KW-1185">Reference proteome</keyword>
<dbReference type="PROSITE" id="PS50005">
    <property type="entry name" value="TPR"/>
    <property type="match status" value="1"/>
</dbReference>
<feature type="domain" description="Cytochrome c-type biogenesis protein H TPR" evidence="7">
    <location>
        <begin position="150"/>
        <end position="265"/>
    </location>
</feature>
<protein>
    <recommendedName>
        <fullName evidence="7">Cytochrome c-type biogenesis protein H TPR domain-containing protein</fullName>
    </recommendedName>
</protein>
<evidence type="ECO:0000256" key="3">
    <source>
        <dbReference type="ARBA" id="ARBA00022748"/>
    </source>
</evidence>
<dbReference type="GO" id="GO:0017004">
    <property type="term" value="P:cytochrome complex assembly"/>
    <property type="evidence" value="ECO:0007669"/>
    <property type="project" value="UniProtKB-KW"/>
</dbReference>
<dbReference type="SMART" id="SM00028">
    <property type="entry name" value="TPR"/>
    <property type="match status" value="2"/>
</dbReference>
<dbReference type="GO" id="GO:0030313">
    <property type="term" value="C:cell envelope"/>
    <property type="evidence" value="ECO:0007669"/>
    <property type="project" value="UniProtKB-SubCell"/>
</dbReference>
<evidence type="ECO:0000259" key="7">
    <source>
        <dbReference type="Pfam" id="PF23914"/>
    </source>
</evidence>
<evidence type="ECO:0000256" key="5">
    <source>
        <dbReference type="PROSITE-ProRule" id="PRU00339"/>
    </source>
</evidence>
<keyword evidence="2" id="KW-0677">Repeat</keyword>
<dbReference type="EMBL" id="CADIKL010000003">
    <property type="protein sequence ID" value="CAB3778991.1"/>
    <property type="molecule type" value="Genomic_DNA"/>
</dbReference>
<dbReference type="Pfam" id="PF23914">
    <property type="entry name" value="TPR_CcmH_CycH"/>
    <property type="match status" value="1"/>
</dbReference>
<evidence type="ECO:0000313" key="8">
    <source>
        <dbReference type="EMBL" id="CAB3778991.1"/>
    </source>
</evidence>
<organism evidence="8 9">
    <name type="scientific">Paraburkholderia caffeinitolerans</name>
    <dbReference type="NCBI Taxonomy" id="1723730"/>
    <lineage>
        <taxon>Bacteria</taxon>
        <taxon>Pseudomonadati</taxon>
        <taxon>Pseudomonadota</taxon>
        <taxon>Betaproteobacteria</taxon>
        <taxon>Burkholderiales</taxon>
        <taxon>Burkholderiaceae</taxon>
        <taxon>Paraburkholderia</taxon>
    </lineage>
</organism>
<evidence type="ECO:0000256" key="2">
    <source>
        <dbReference type="ARBA" id="ARBA00022737"/>
    </source>
</evidence>
<dbReference type="Gene3D" id="1.25.40.10">
    <property type="entry name" value="Tetratricopeptide repeat domain"/>
    <property type="match status" value="1"/>
</dbReference>
<dbReference type="InterPro" id="IPR019734">
    <property type="entry name" value="TPR_rpt"/>
</dbReference>
<reference evidence="8 9" key="1">
    <citation type="submission" date="2020-04" db="EMBL/GenBank/DDBJ databases">
        <authorList>
            <person name="De Canck E."/>
        </authorList>
    </citation>
    <scope>NUCLEOTIDE SEQUENCE [LARGE SCALE GENOMIC DNA]</scope>
    <source>
        <strain evidence="8 9">LMG 28688</strain>
    </source>
</reference>
<keyword evidence="4 5" id="KW-0802">TPR repeat</keyword>
<gene>
    <name evidence="8" type="ORF">LMG28688_00666</name>
</gene>
<evidence type="ECO:0000256" key="1">
    <source>
        <dbReference type="ARBA" id="ARBA00004196"/>
    </source>
</evidence>
<dbReference type="AlphaFoldDB" id="A0A6J5FIZ9"/>
<dbReference type="SUPFAM" id="SSF48452">
    <property type="entry name" value="TPR-like"/>
    <property type="match status" value="1"/>
</dbReference>
<accession>A0A6J5FIZ9</accession>
<dbReference type="InterPro" id="IPR051263">
    <property type="entry name" value="C-type_cytochrome_biogenesis"/>
</dbReference>
<comment type="subcellular location">
    <subcellularLocation>
        <location evidence="1">Cell envelope</location>
    </subcellularLocation>
</comment>
<dbReference type="PANTHER" id="PTHR47870">
    <property type="entry name" value="CYTOCHROME C-TYPE BIOGENESIS PROTEIN CCMH"/>
    <property type="match status" value="1"/>
</dbReference>
<proteinExistence type="predicted"/>
<evidence type="ECO:0000256" key="6">
    <source>
        <dbReference type="SAM" id="Phobius"/>
    </source>
</evidence>
<feature type="repeat" description="TPR" evidence="5">
    <location>
        <begin position="161"/>
        <end position="194"/>
    </location>
</feature>
<dbReference type="InterPro" id="IPR017560">
    <property type="entry name" value="Cyt_c_biogenesis_CcmI"/>
</dbReference>
<dbReference type="PANTHER" id="PTHR47870:SF1">
    <property type="entry name" value="CYTOCHROME C-TYPE BIOGENESIS PROTEIN CCMH"/>
    <property type="match status" value="1"/>
</dbReference>
<dbReference type="Proteomes" id="UP000494119">
    <property type="component" value="Unassembled WGS sequence"/>
</dbReference>